<feature type="transmembrane region" description="Helical" evidence="15">
    <location>
        <begin position="728"/>
        <end position="747"/>
    </location>
</feature>
<dbReference type="GO" id="GO:0043682">
    <property type="term" value="F:P-type divalent copper transporter activity"/>
    <property type="evidence" value="ECO:0007669"/>
    <property type="project" value="TreeGrafter"/>
</dbReference>
<dbReference type="InterPro" id="IPR023298">
    <property type="entry name" value="ATPase_P-typ_TM_dom_sf"/>
</dbReference>
<dbReference type="InterPro" id="IPR001757">
    <property type="entry name" value="P_typ_ATPase"/>
</dbReference>
<dbReference type="OrthoDB" id="8552908at2"/>
<dbReference type="InterPro" id="IPR006121">
    <property type="entry name" value="HMA_dom"/>
</dbReference>
<dbReference type="SUPFAM" id="SSF56784">
    <property type="entry name" value="HAD-like"/>
    <property type="match status" value="1"/>
</dbReference>
<dbReference type="CDD" id="cd02079">
    <property type="entry name" value="P-type_ATPase_HM"/>
    <property type="match status" value="1"/>
</dbReference>
<evidence type="ECO:0000313" key="18">
    <source>
        <dbReference type="Proteomes" id="UP000293433"/>
    </source>
</evidence>
<feature type="transmembrane region" description="Helical" evidence="15">
    <location>
        <begin position="209"/>
        <end position="228"/>
    </location>
</feature>
<dbReference type="PANTHER" id="PTHR43520:SF5">
    <property type="entry name" value="CATION-TRANSPORTING P-TYPE ATPASE-RELATED"/>
    <property type="match status" value="1"/>
</dbReference>
<feature type="transmembrane region" description="Helical" evidence="15">
    <location>
        <begin position="753"/>
        <end position="771"/>
    </location>
</feature>
<dbReference type="Pfam" id="PF00702">
    <property type="entry name" value="Hydrolase"/>
    <property type="match status" value="1"/>
</dbReference>
<evidence type="ECO:0000256" key="9">
    <source>
        <dbReference type="ARBA" id="ARBA00022840"/>
    </source>
</evidence>
<dbReference type="InterPro" id="IPR008250">
    <property type="entry name" value="ATPase_P-typ_transduc_dom_A_sf"/>
</dbReference>
<evidence type="ECO:0000256" key="14">
    <source>
        <dbReference type="ARBA" id="ARBA00023136"/>
    </source>
</evidence>
<dbReference type="SUPFAM" id="SSF81653">
    <property type="entry name" value="Calcium ATPase, transduction domain A"/>
    <property type="match status" value="1"/>
</dbReference>
<dbReference type="PROSITE" id="PS00154">
    <property type="entry name" value="ATPASE_E1_E2"/>
    <property type="match status" value="1"/>
</dbReference>
<dbReference type="Gene3D" id="3.30.70.100">
    <property type="match status" value="1"/>
</dbReference>
<keyword evidence="5" id="KW-0597">Phosphoprotein</keyword>
<dbReference type="NCBIfam" id="TIGR01511">
    <property type="entry name" value="ATPase-IB1_Cu"/>
    <property type="match status" value="1"/>
</dbReference>
<dbReference type="AlphaFoldDB" id="A0A4Q7L9P0"/>
<keyword evidence="9 15" id="KW-0067">ATP-binding</keyword>
<keyword evidence="6 15" id="KW-0812">Transmembrane</keyword>
<name>A0A4Q7L9P0_9BURK</name>
<dbReference type="Pfam" id="PF00122">
    <property type="entry name" value="E1-E2_ATPase"/>
    <property type="match status" value="1"/>
</dbReference>
<keyword evidence="18" id="KW-1185">Reference proteome</keyword>
<keyword evidence="10" id="KW-0460">Magnesium</keyword>
<reference evidence="17 18" key="1">
    <citation type="submission" date="2019-02" db="EMBL/GenBank/DDBJ databases">
        <title>Genomic Encyclopedia of Type Strains, Phase IV (KMG-IV): sequencing the most valuable type-strain genomes for metagenomic binning, comparative biology and taxonomic classification.</title>
        <authorList>
            <person name="Goeker M."/>
        </authorList>
    </citation>
    <scope>NUCLEOTIDE SEQUENCE [LARGE SCALE GENOMIC DNA]</scope>
    <source>
        <strain evidence="17 18">DSM 10617</strain>
    </source>
</reference>
<evidence type="ECO:0000256" key="1">
    <source>
        <dbReference type="ARBA" id="ARBA00004651"/>
    </source>
</evidence>
<comment type="similarity">
    <text evidence="2 15">Belongs to the cation transport ATPase (P-type) (TC 3.A.3) family. Type IB subfamily.</text>
</comment>
<keyword evidence="12 15" id="KW-1133">Transmembrane helix</keyword>
<feature type="transmembrane region" description="Helical" evidence="15">
    <location>
        <begin position="175"/>
        <end position="197"/>
    </location>
</feature>
<comment type="caution">
    <text evidence="17">The sequence shown here is derived from an EMBL/GenBank/DDBJ whole genome shotgun (WGS) entry which is preliminary data.</text>
</comment>
<dbReference type="GO" id="GO:0055070">
    <property type="term" value="P:copper ion homeostasis"/>
    <property type="evidence" value="ECO:0007669"/>
    <property type="project" value="TreeGrafter"/>
</dbReference>
<dbReference type="InterPro" id="IPR036412">
    <property type="entry name" value="HAD-like_sf"/>
</dbReference>
<evidence type="ECO:0000256" key="2">
    <source>
        <dbReference type="ARBA" id="ARBA00006024"/>
    </source>
</evidence>
<evidence type="ECO:0000256" key="8">
    <source>
        <dbReference type="ARBA" id="ARBA00022741"/>
    </source>
</evidence>
<feature type="transmembrane region" description="Helical" evidence="15">
    <location>
        <begin position="424"/>
        <end position="447"/>
    </location>
</feature>
<keyword evidence="7 15" id="KW-0479">Metal-binding</keyword>
<dbReference type="Pfam" id="PF00403">
    <property type="entry name" value="HMA"/>
    <property type="match status" value="1"/>
</dbReference>
<dbReference type="CDD" id="cd00371">
    <property type="entry name" value="HMA"/>
    <property type="match status" value="1"/>
</dbReference>
<keyword evidence="14 15" id="KW-0472">Membrane</keyword>
<gene>
    <name evidence="17" type="ORF">EV685_3981</name>
</gene>
<dbReference type="InterPro" id="IPR018303">
    <property type="entry name" value="ATPase_P-typ_P_site"/>
</dbReference>
<dbReference type="Gene3D" id="3.40.50.1000">
    <property type="entry name" value="HAD superfamily/HAD-like"/>
    <property type="match status" value="1"/>
</dbReference>
<keyword evidence="3" id="KW-0813">Transport</keyword>
<evidence type="ECO:0000256" key="5">
    <source>
        <dbReference type="ARBA" id="ARBA00022553"/>
    </source>
</evidence>
<evidence type="ECO:0000256" key="13">
    <source>
        <dbReference type="ARBA" id="ARBA00023065"/>
    </source>
</evidence>
<comment type="subcellular location">
    <subcellularLocation>
        <location evidence="1">Cell membrane</location>
        <topology evidence="1">Multi-pass membrane protein</topology>
    </subcellularLocation>
</comment>
<dbReference type="EMBL" id="SGWV01000014">
    <property type="protein sequence ID" value="RZS46724.1"/>
    <property type="molecule type" value="Genomic_DNA"/>
</dbReference>
<dbReference type="NCBIfam" id="TIGR01494">
    <property type="entry name" value="ATPase_P-type"/>
    <property type="match status" value="2"/>
</dbReference>
<sequence>MPAPVTTADQPVLAGTDAAPALSETQAAAVDAPVTLAACTQWQDGADGARTGRTRLLLGGIHCAACAGVIEGALQRVDGVRLAEVNGAAQRAVVEWDPARTKVSTLIEAVRAAGYGAFPDTGAEAVALAQRESRQAIWRLFVAAFCMMQVMMYATPAYVAEPGDISADMVQLLRWASWVLSVPVVLFAAGPFFQGAWRAFRERRIGMDVPVALGIVVTFVASSAATFGGVQATSVFGREVYFDSLTMFVSFLLGARLLESRARARAAQSLDAVMRRLPDAVERLLPDGRIERVAAAELALGDIVRVHAGQAFAADGEVLEGRTQVDEAMLTGESRPVERGPGDAVSAGCLNLGAPVTLRVTQLGAQTRFQRIVALVERALTERPAFLVSADRIAGPFLWTVLALALGAYLVWLQIDASRAIEVAVAVLIVTCPCALSLGAPVAWLAAAGQLARQGVLLQRLDALEVLTRVRHLVFDKTGTLTEDRLALSQAHELSQPEGLTPARVRAIADALAARSSHPLSRALAAAASQGDVAVLDELTEQAGAGLQARVDGRPWRLGSAAWCGAHAVDLDTPAVWLALAEDGAGSIWRPVLRFDFDETLRADAETAVAQLHHAGLRTHLLSGDQPGPVAGMAARLGLGAHRARCTPQDKLDAVAALQAQGEAVAMVGDGINDAPVLARADVSIAMGSAAALAQARADVIVLSDRIGDLVLLHDTARRTVRIVRQNLGWALAYNVISVPLALVGWLPPWLAGLGMALSSLLVVLNGLRLARTRPLPRRSATPVSIEPRAWMRATPGA</sequence>
<dbReference type="NCBIfam" id="TIGR01525">
    <property type="entry name" value="ATPase-IB_hvy"/>
    <property type="match status" value="1"/>
</dbReference>
<evidence type="ECO:0000256" key="10">
    <source>
        <dbReference type="ARBA" id="ARBA00022842"/>
    </source>
</evidence>
<evidence type="ECO:0000256" key="3">
    <source>
        <dbReference type="ARBA" id="ARBA00022448"/>
    </source>
</evidence>
<evidence type="ECO:0000259" key="16">
    <source>
        <dbReference type="PROSITE" id="PS50846"/>
    </source>
</evidence>
<keyword evidence="11" id="KW-1278">Translocase</keyword>
<feature type="transmembrane region" description="Helical" evidence="15">
    <location>
        <begin position="240"/>
        <end position="258"/>
    </location>
</feature>
<dbReference type="PRINTS" id="PR00119">
    <property type="entry name" value="CATATPASE"/>
</dbReference>
<dbReference type="InterPro" id="IPR036163">
    <property type="entry name" value="HMA_dom_sf"/>
</dbReference>
<dbReference type="InterPro" id="IPR059000">
    <property type="entry name" value="ATPase_P-type_domA"/>
</dbReference>
<dbReference type="SUPFAM" id="SSF81665">
    <property type="entry name" value="Calcium ATPase, transmembrane domain M"/>
    <property type="match status" value="1"/>
</dbReference>
<evidence type="ECO:0000256" key="11">
    <source>
        <dbReference type="ARBA" id="ARBA00022967"/>
    </source>
</evidence>
<evidence type="ECO:0000256" key="4">
    <source>
        <dbReference type="ARBA" id="ARBA00022475"/>
    </source>
</evidence>
<dbReference type="InterPro" id="IPR023299">
    <property type="entry name" value="ATPase_P-typ_cyto_dom_N"/>
</dbReference>
<feature type="transmembrane region" description="Helical" evidence="15">
    <location>
        <begin position="136"/>
        <end position="155"/>
    </location>
</feature>
<dbReference type="GO" id="GO:0005524">
    <property type="term" value="F:ATP binding"/>
    <property type="evidence" value="ECO:0007669"/>
    <property type="project" value="UniProtKB-UniRule"/>
</dbReference>
<organism evidence="17 18">
    <name type="scientific">Sphaerotilus mobilis</name>
    <dbReference type="NCBI Taxonomy" id="47994"/>
    <lineage>
        <taxon>Bacteria</taxon>
        <taxon>Pseudomonadati</taxon>
        <taxon>Pseudomonadota</taxon>
        <taxon>Betaproteobacteria</taxon>
        <taxon>Burkholderiales</taxon>
        <taxon>Sphaerotilaceae</taxon>
        <taxon>Sphaerotilus</taxon>
    </lineage>
</organism>
<dbReference type="PANTHER" id="PTHR43520">
    <property type="entry name" value="ATP7, ISOFORM B"/>
    <property type="match status" value="1"/>
</dbReference>
<dbReference type="GO" id="GO:0005507">
    <property type="term" value="F:copper ion binding"/>
    <property type="evidence" value="ECO:0007669"/>
    <property type="project" value="TreeGrafter"/>
</dbReference>
<evidence type="ECO:0000313" key="17">
    <source>
        <dbReference type="EMBL" id="RZS46724.1"/>
    </source>
</evidence>
<accession>A0A4Q7L9P0</accession>
<dbReference type="InterPro" id="IPR027256">
    <property type="entry name" value="P-typ_ATPase_IB"/>
</dbReference>
<dbReference type="Proteomes" id="UP000293433">
    <property type="component" value="Unassembled WGS sequence"/>
</dbReference>
<dbReference type="PROSITE" id="PS50846">
    <property type="entry name" value="HMA_2"/>
    <property type="match status" value="1"/>
</dbReference>
<keyword evidence="13" id="KW-0406">Ion transport</keyword>
<evidence type="ECO:0000256" key="12">
    <source>
        <dbReference type="ARBA" id="ARBA00022989"/>
    </source>
</evidence>
<feature type="domain" description="HMA" evidence="16">
    <location>
        <begin position="52"/>
        <end position="118"/>
    </location>
</feature>
<proteinExistence type="inferred from homology"/>
<keyword evidence="8 15" id="KW-0547">Nucleotide-binding</keyword>
<dbReference type="SUPFAM" id="SSF55008">
    <property type="entry name" value="HMA, heavy metal-associated domain"/>
    <property type="match status" value="1"/>
</dbReference>
<evidence type="ECO:0000256" key="6">
    <source>
        <dbReference type="ARBA" id="ARBA00022692"/>
    </source>
</evidence>
<dbReference type="GO" id="GO:0005886">
    <property type="term" value="C:plasma membrane"/>
    <property type="evidence" value="ECO:0007669"/>
    <property type="project" value="UniProtKB-SubCell"/>
</dbReference>
<dbReference type="Gene3D" id="2.70.150.10">
    <property type="entry name" value="Calcium-transporting ATPase, cytoplasmic transduction domain A"/>
    <property type="match status" value="1"/>
</dbReference>
<dbReference type="RefSeq" id="WP_130483798.1">
    <property type="nucleotide sequence ID" value="NZ_SGWV01000014.1"/>
</dbReference>
<keyword evidence="4 15" id="KW-1003">Cell membrane</keyword>
<dbReference type="Gene3D" id="3.40.1110.10">
    <property type="entry name" value="Calcium-transporting ATPase, cytoplasmic domain N"/>
    <property type="match status" value="1"/>
</dbReference>
<feature type="transmembrane region" description="Helical" evidence="15">
    <location>
        <begin position="393"/>
        <end position="412"/>
    </location>
</feature>
<dbReference type="InterPro" id="IPR023214">
    <property type="entry name" value="HAD_sf"/>
</dbReference>
<protein>
    <submittedName>
        <fullName evidence="17">Cu2+-exporting ATPase</fullName>
    </submittedName>
</protein>
<evidence type="ECO:0000256" key="15">
    <source>
        <dbReference type="RuleBase" id="RU362081"/>
    </source>
</evidence>
<dbReference type="GO" id="GO:0016887">
    <property type="term" value="F:ATP hydrolysis activity"/>
    <property type="evidence" value="ECO:0007669"/>
    <property type="project" value="InterPro"/>
</dbReference>
<evidence type="ECO:0000256" key="7">
    <source>
        <dbReference type="ARBA" id="ARBA00022723"/>
    </source>
</evidence>
<dbReference type="NCBIfam" id="TIGR01512">
    <property type="entry name" value="ATPase-IB2_Cd"/>
    <property type="match status" value="1"/>
</dbReference>